<evidence type="ECO:0000256" key="1">
    <source>
        <dbReference type="SAM" id="Phobius"/>
    </source>
</evidence>
<accession>A0A6C0F9P5</accession>
<keyword evidence="1" id="KW-1133">Transmembrane helix</keyword>
<dbReference type="InterPro" id="IPR013320">
    <property type="entry name" value="ConA-like_dom_sf"/>
</dbReference>
<organism evidence="3">
    <name type="scientific">viral metagenome</name>
    <dbReference type="NCBI Taxonomy" id="1070528"/>
    <lineage>
        <taxon>unclassified sequences</taxon>
        <taxon>metagenomes</taxon>
        <taxon>organismal metagenomes</taxon>
    </lineage>
</organism>
<dbReference type="InterPro" id="IPR000757">
    <property type="entry name" value="Beta-glucanase-like"/>
</dbReference>
<feature type="domain" description="GH16" evidence="2">
    <location>
        <begin position="60"/>
        <end position="374"/>
    </location>
</feature>
<sequence>MDTLKNLFSSEGYSLEESFKTKADFIKGWRCYLGRTTSNPTALRNSRNVKKTDTAEYEGYDWYAPSSAESLLESNGLWLEDPTQGYLANYNKGCENISDLIKDSDNDSVILDVKYITKPEGKTDATQTLATLRIEGKKIYNGGVFIMDVNQIPYACGSWPAFWLVGSEPGQWDESITKVNLEWPNYGEIDIIEQINGNGENFTTLHTKENCKTVGSINGKPVDYKEEGSDAGDSSVSDDCNKGDGAIGCSLHMGSGTGGELDSEGGVYACEWIPDDSIKFWFWKRSDVPSTLTADMSTVDTSQWSSTATVYTEHNLKESCSENYFQNLHLIINTTVCGQWAGNTPNETGDCKWEVPGNNKTLMDGCMNYVMSNALKGPDMPELAQWRWDIRYLNTYTNKSSLSYWKVGIPAAVLLIIIIALFVYMSKSKAPPRPLSRLTNTQ</sequence>
<evidence type="ECO:0000259" key="2">
    <source>
        <dbReference type="PROSITE" id="PS51762"/>
    </source>
</evidence>
<dbReference type="SUPFAM" id="SSF49899">
    <property type="entry name" value="Concanavalin A-like lectins/glucanases"/>
    <property type="match status" value="1"/>
</dbReference>
<dbReference type="AlphaFoldDB" id="A0A6C0F9P5"/>
<dbReference type="Gene3D" id="2.60.120.200">
    <property type="match status" value="1"/>
</dbReference>
<dbReference type="GO" id="GO:0009251">
    <property type="term" value="P:glucan catabolic process"/>
    <property type="evidence" value="ECO:0007669"/>
    <property type="project" value="TreeGrafter"/>
</dbReference>
<reference evidence="3" key="1">
    <citation type="journal article" date="2020" name="Nature">
        <title>Giant virus diversity and host interactions through global metagenomics.</title>
        <authorList>
            <person name="Schulz F."/>
            <person name="Roux S."/>
            <person name="Paez-Espino D."/>
            <person name="Jungbluth S."/>
            <person name="Walsh D.A."/>
            <person name="Denef V.J."/>
            <person name="McMahon K.D."/>
            <person name="Konstantinidis K.T."/>
            <person name="Eloe-Fadrosh E.A."/>
            <person name="Kyrpides N.C."/>
            <person name="Woyke T."/>
        </authorList>
    </citation>
    <scope>NUCLEOTIDE SEQUENCE</scope>
    <source>
        <strain evidence="3">GVMAG-S-ERX555967-130</strain>
    </source>
</reference>
<dbReference type="EMBL" id="MN738786">
    <property type="protein sequence ID" value="QHT36610.1"/>
    <property type="molecule type" value="Genomic_DNA"/>
</dbReference>
<dbReference type="Pfam" id="PF26113">
    <property type="entry name" value="GH16_XgeA"/>
    <property type="match status" value="1"/>
</dbReference>
<dbReference type="PANTHER" id="PTHR10963:SF24">
    <property type="entry name" value="GLYCOSIDASE C21B10.07-RELATED"/>
    <property type="match status" value="1"/>
</dbReference>
<name>A0A6C0F9P5_9ZZZZ</name>
<dbReference type="InterPro" id="IPR050546">
    <property type="entry name" value="Glycosyl_Hydrlase_16"/>
</dbReference>
<keyword evidence="1" id="KW-0472">Membrane</keyword>
<dbReference type="PANTHER" id="PTHR10963">
    <property type="entry name" value="GLYCOSYL HYDROLASE-RELATED"/>
    <property type="match status" value="1"/>
</dbReference>
<dbReference type="GO" id="GO:0004553">
    <property type="term" value="F:hydrolase activity, hydrolyzing O-glycosyl compounds"/>
    <property type="evidence" value="ECO:0007669"/>
    <property type="project" value="InterPro"/>
</dbReference>
<protein>
    <recommendedName>
        <fullName evidence="2">GH16 domain-containing protein</fullName>
    </recommendedName>
</protein>
<feature type="transmembrane region" description="Helical" evidence="1">
    <location>
        <begin position="404"/>
        <end position="424"/>
    </location>
</feature>
<proteinExistence type="predicted"/>
<evidence type="ECO:0000313" key="3">
    <source>
        <dbReference type="EMBL" id="QHT36610.1"/>
    </source>
</evidence>
<dbReference type="PROSITE" id="PS51762">
    <property type="entry name" value="GH16_2"/>
    <property type="match status" value="1"/>
</dbReference>
<keyword evidence="1" id="KW-0812">Transmembrane</keyword>